<keyword evidence="2" id="KW-1185">Reference proteome</keyword>
<sequence length="462" mass="53424">MATTKEQLLACAESIATKYDLNAADILSFANGFSHGMKGWTLPPFPAHDFENLLGSLTDIKQQIPEWLGTREDVVMRFSTYQAELVILLIETRFWHGLLTKHFDNIWHWNVVFGSAWPVHRQAVSEELIAGFVRVYEEERDKLLPWADLISEHYEENIGPVAEALRKRYFPAGIDDARVGFSKHYKVTKDAFCTLEKKCSLVKKHIVSNSSLLDACKERLHETSERLHSLRKVSKTWGNNTRAQKEWWQLPGNSCGLTYGWTTRVDLSNNTFELCLPGDDGKSPWRTYCNHQAPVYLEKGSSWRQFLCNQAQPDLAAIRRCRVEENTEDPDDEEEGPLEIRLPQAIYPILNKHLLNYRAAKRSVVKLQDRTYGTVPALHSKELSQWSGEDYWMIRDMKFWATQVDYQVYNYGIMKGRPRYDAAHNLRLDYFNGVLKDLRSDGYIKDNRSNQCCVVMKSVDGE</sequence>
<gene>
    <name evidence="1" type="ORF">PG996_007018</name>
</gene>
<name>A0ABR1V9N8_9PEZI</name>
<evidence type="ECO:0000313" key="2">
    <source>
        <dbReference type="Proteomes" id="UP001446871"/>
    </source>
</evidence>
<evidence type="ECO:0000313" key="1">
    <source>
        <dbReference type="EMBL" id="KAK8067906.1"/>
    </source>
</evidence>
<dbReference type="Proteomes" id="UP001446871">
    <property type="component" value="Unassembled WGS sequence"/>
</dbReference>
<organism evidence="1 2">
    <name type="scientific">Apiospora saccharicola</name>
    <dbReference type="NCBI Taxonomy" id="335842"/>
    <lineage>
        <taxon>Eukaryota</taxon>
        <taxon>Fungi</taxon>
        <taxon>Dikarya</taxon>
        <taxon>Ascomycota</taxon>
        <taxon>Pezizomycotina</taxon>
        <taxon>Sordariomycetes</taxon>
        <taxon>Xylariomycetidae</taxon>
        <taxon>Amphisphaeriales</taxon>
        <taxon>Apiosporaceae</taxon>
        <taxon>Apiospora</taxon>
    </lineage>
</organism>
<comment type="caution">
    <text evidence="1">The sequence shown here is derived from an EMBL/GenBank/DDBJ whole genome shotgun (WGS) entry which is preliminary data.</text>
</comment>
<proteinExistence type="predicted"/>
<dbReference type="EMBL" id="JAQQWM010000004">
    <property type="protein sequence ID" value="KAK8067906.1"/>
    <property type="molecule type" value="Genomic_DNA"/>
</dbReference>
<reference evidence="1 2" key="1">
    <citation type="submission" date="2023-01" db="EMBL/GenBank/DDBJ databases">
        <title>Analysis of 21 Apiospora genomes using comparative genomics revels a genus with tremendous synthesis potential of carbohydrate active enzymes and secondary metabolites.</title>
        <authorList>
            <person name="Sorensen T."/>
        </authorList>
    </citation>
    <scope>NUCLEOTIDE SEQUENCE [LARGE SCALE GENOMIC DNA]</scope>
    <source>
        <strain evidence="1 2">CBS 83171</strain>
    </source>
</reference>
<protein>
    <submittedName>
        <fullName evidence="1">Uncharacterized protein</fullName>
    </submittedName>
</protein>
<accession>A0ABR1V9N8</accession>